<organism evidence="7 8">
    <name type="scientific">Limimaricola variabilis</name>
    <dbReference type="NCBI Taxonomy" id="1492771"/>
    <lineage>
        <taxon>Bacteria</taxon>
        <taxon>Pseudomonadati</taxon>
        <taxon>Pseudomonadota</taxon>
        <taxon>Alphaproteobacteria</taxon>
        <taxon>Rhodobacterales</taxon>
        <taxon>Paracoccaceae</taxon>
        <taxon>Limimaricola</taxon>
    </lineage>
</organism>
<dbReference type="Proteomes" id="UP000576152">
    <property type="component" value="Unassembled WGS sequence"/>
</dbReference>
<reference evidence="7 8" key="1">
    <citation type="submission" date="2020-08" db="EMBL/GenBank/DDBJ databases">
        <title>Genomic Encyclopedia of Type Strains, Phase III (KMG-III): the genomes of soil and plant-associated and newly described type strains.</title>
        <authorList>
            <person name="Whitman W."/>
        </authorList>
    </citation>
    <scope>NUCLEOTIDE SEQUENCE [LARGE SCALE GENOMIC DNA]</scope>
    <source>
        <strain evidence="7 8">CECT 8572</strain>
    </source>
</reference>
<evidence type="ECO:0000313" key="8">
    <source>
        <dbReference type="Proteomes" id="UP000576152"/>
    </source>
</evidence>
<dbReference type="PRINTS" id="PR01488">
    <property type="entry name" value="RTXTOXINA"/>
</dbReference>
<accession>A0ABR6HN41</accession>
<dbReference type="EMBL" id="JACIBX010000004">
    <property type="protein sequence ID" value="MBB3711863.1"/>
    <property type="molecule type" value="Genomic_DNA"/>
</dbReference>
<protein>
    <recommendedName>
        <fullName evidence="9">Hemolysin-type calcium-binding repeat-containing protein</fullName>
    </recommendedName>
</protein>
<dbReference type="Gene3D" id="3.20.20.80">
    <property type="entry name" value="Glycosidases"/>
    <property type="match status" value="1"/>
</dbReference>
<gene>
    <name evidence="7" type="ORF">FHS00_001439</name>
</gene>
<comment type="subcellular location">
    <subcellularLocation>
        <location evidence="1">Membrane</location>
    </subcellularLocation>
</comment>
<dbReference type="Gene3D" id="2.150.10.10">
    <property type="entry name" value="Serralysin-like metalloprotease, C-terminal"/>
    <property type="match status" value="2"/>
</dbReference>
<evidence type="ECO:0000313" key="7">
    <source>
        <dbReference type="EMBL" id="MBB3711863.1"/>
    </source>
</evidence>
<proteinExistence type="predicted"/>
<dbReference type="InterPro" id="IPR003995">
    <property type="entry name" value="RTX_toxin_determinant-A"/>
</dbReference>
<dbReference type="InterPro" id="IPR017853">
    <property type="entry name" value="GH"/>
</dbReference>
<evidence type="ECO:0000256" key="3">
    <source>
        <dbReference type="ARBA" id="ARBA00022737"/>
    </source>
</evidence>
<feature type="region of interest" description="Disordered" evidence="6">
    <location>
        <begin position="574"/>
        <end position="595"/>
    </location>
</feature>
<name>A0ABR6HN41_9RHOB</name>
<sequence length="763" mass="80951">MTFQSGSQFTLGVATRYGQGGRYDDTPGSDLAMIGADFIRDGLNWHRVEATPGSYDFSDPRSRYLDEVLASGGDPILTLLPQGNLNYQGGKWASDAAAIDGFADFVVAVLDRFPGLGRIEIGNEFNSLSTQFVSGEAASGSLADKAALLTRLLQAVSDKVGESHPEVQIIGAGLHSVPTGFVQHLADAGAFAHMDALSFHPYGLSAEAASEALDALDAVLDRLPADQRPALLVTEFGQSALAGGAAAKAAHLVKMTAALASHGIDSAAWYSLYDEDRSAHPEMGLFDRVQAPNDTAATFAHLQTMLETGSARRVEADGTLRVYELDPGKFVIWGAPQTLHLSGEDIVVHDLFGREIAPPDRIGVEPIFVEARGLAVQGGGVIADSHLEFDLQQSGDGGWSQHIEKVTARGSSIEQVEIMGGQERADESWNPYLGSRWTRPLRIDAAELRGADFSRASRDDRNPVDRYVAEADGPVDIAASYAVGAKSADGIAVSVRLNGVELQRVVIEGAGDVTLRGLMLRKGDRLDFVVEDNGNADGDVARRHIRLFEADADRSEAELRALHRNSDIIDGNEMAASSASPSPTPVTGFGESPVGAELRGTDADDRLSGSQAADIIRALAGDDVISAGRGDDFVFGGAGHDVLKGRGGDDRLDGGDGDDRLYGDIGADVLLLGLGDDWLRGDMGRSGPRHADIFVLDVIENGRDVIHDFSAEDRIDLRGASYEVGFLGSSGRSTLIDIEGGGQIVLQAFSRAEYDALDGDILF</sequence>
<keyword evidence="4" id="KW-0843">Virulence</keyword>
<dbReference type="SUPFAM" id="SSF51445">
    <property type="entry name" value="(Trans)glycosidases"/>
    <property type="match status" value="1"/>
</dbReference>
<keyword evidence="8" id="KW-1185">Reference proteome</keyword>
<dbReference type="Pfam" id="PF00353">
    <property type="entry name" value="HemolysinCabind"/>
    <property type="match status" value="2"/>
</dbReference>
<keyword evidence="3" id="KW-0677">Repeat</keyword>
<evidence type="ECO:0000256" key="1">
    <source>
        <dbReference type="ARBA" id="ARBA00004370"/>
    </source>
</evidence>
<evidence type="ECO:0000256" key="2">
    <source>
        <dbReference type="ARBA" id="ARBA00022656"/>
    </source>
</evidence>
<evidence type="ECO:0000256" key="5">
    <source>
        <dbReference type="ARBA" id="ARBA00023136"/>
    </source>
</evidence>
<dbReference type="PANTHER" id="PTHR12631:SF10">
    <property type="entry name" value="BETA-XYLOSIDASE-LIKE PROTEIN-RELATED"/>
    <property type="match status" value="1"/>
</dbReference>
<dbReference type="SUPFAM" id="SSF51120">
    <property type="entry name" value="beta-Roll"/>
    <property type="match status" value="1"/>
</dbReference>
<dbReference type="PANTHER" id="PTHR12631">
    <property type="entry name" value="ALPHA-L-IDURONIDASE"/>
    <property type="match status" value="1"/>
</dbReference>
<dbReference type="InterPro" id="IPR018511">
    <property type="entry name" value="Hemolysin-typ_Ca-bd_CS"/>
</dbReference>
<evidence type="ECO:0000256" key="6">
    <source>
        <dbReference type="SAM" id="MobiDB-lite"/>
    </source>
</evidence>
<keyword evidence="2" id="KW-0800">Toxin</keyword>
<evidence type="ECO:0008006" key="9">
    <source>
        <dbReference type="Google" id="ProtNLM"/>
    </source>
</evidence>
<dbReference type="PROSITE" id="PS00330">
    <property type="entry name" value="HEMOLYSIN_CALCIUM"/>
    <property type="match status" value="1"/>
</dbReference>
<dbReference type="InterPro" id="IPR001343">
    <property type="entry name" value="Hemolysn_Ca-bd"/>
</dbReference>
<dbReference type="InterPro" id="IPR011049">
    <property type="entry name" value="Serralysin-like_metalloprot_C"/>
</dbReference>
<comment type="caution">
    <text evidence="7">The sequence shown here is derived from an EMBL/GenBank/DDBJ whole genome shotgun (WGS) entry which is preliminary data.</text>
</comment>
<keyword evidence="5" id="KW-0472">Membrane</keyword>
<dbReference type="RefSeq" id="WP_183471305.1">
    <property type="nucleotide sequence ID" value="NZ_JACIBX010000004.1"/>
</dbReference>
<dbReference type="InterPro" id="IPR051923">
    <property type="entry name" value="Glycosyl_Hydrolase_39"/>
</dbReference>
<evidence type="ECO:0000256" key="4">
    <source>
        <dbReference type="ARBA" id="ARBA00023026"/>
    </source>
</evidence>